<keyword evidence="6" id="KW-0862">Zinc</keyword>
<name>A0A553RC59_9TELE</name>
<keyword evidence="4" id="KW-0677">Repeat</keyword>
<feature type="domain" description="C2H2-type" evidence="10">
    <location>
        <begin position="206"/>
        <end position="235"/>
    </location>
</feature>
<accession>A0A553RC59</accession>
<dbReference type="OrthoDB" id="7852576at2759"/>
<evidence type="ECO:0000256" key="6">
    <source>
        <dbReference type="ARBA" id="ARBA00022833"/>
    </source>
</evidence>
<dbReference type="Gene3D" id="3.30.160.60">
    <property type="entry name" value="Classic Zinc Finger"/>
    <property type="match status" value="5"/>
</dbReference>
<evidence type="ECO:0000259" key="10">
    <source>
        <dbReference type="PROSITE" id="PS50157"/>
    </source>
</evidence>
<keyword evidence="3" id="KW-0479">Metal-binding</keyword>
<evidence type="ECO:0000256" key="1">
    <source>
        <dbReference type="ARBA" id="ARBA00004123"/>
    </source>
</evidence>
<keyword evidence="5 8" id="KW-0863">Zinc-finger</keyword>
<keyword evidence="12" id="KW-1185">Reference proteome</keyword>
<dbReference type="InterPro" id="IPR013087">
    <property type="entry name" value="Znf_C2H2_type"/>
</dbReference>
<dbReference type="GO" id="GO:0008270">
    <property type="term" value="F:zinc ion binding"/>
    <property type="evidence" value="ECO:0007669"/>
    <property type="project" value="UniProtKB-KW"/>
</dbReference>
<keyword evidence="7" id="KW-0539">Nucleus</keyword>
<protein>
    <recommendedName>
        <fullName evidence="10">C2H2-type domain-containing protein</fullName>
    </recommendedName>
</protein>
<dbReference type="GO" id="GO:0060255">
    <property type="term" value="P:regulation of macromolecule metabolic process"/>
    <property type="evidence" value="ECO:0007669"/>
    <property type="project" value="UniProtKB-ARBA"/>
</dbReference>
<feature type="compositionally biased region" description="Polar residues" evidence="9">
    <location>
        <begin position="16"/>
        <end position="35"/>
    </location>
</feature>
<dbReference type="EMBL" id="SRMA01025042">
    <property type="protein sequence ID" value="TRY99774.1"/>
    <property type="molecule type" value="Genomic_DNA"/>
</dbReference>
<comment type="caution">
    <text evidence="11">The sequence shown here is derived from an EMBL/GenBank/DDBJ whole genome shotgun (WGS) entry which is preliminary data.</text>
</comment>
<evidence type="ECO:0000256" key="3">
    <source>
        <dbReference type="ARBA" id="ARBA00022723"/>
    </source>
</evidence>
<dbReference type="InterPro" id="IPR050888">
    <property type="entry name" value="ZnF_C2H2-type_TF"/>
</dbReference>
<dbReference type="Pfam" id="PF00096">
    <property type="entry name" value="zf-C2H2"/>
    <property type="match status" value="4"/>
</dbReference>
<dbReference type="SMART" id="SM00355">
    <property type="entry name" value="ZnF_C2H2"/>
    <property type="match status" value="5"/>
</dbReference>
<feature type="domain" description="C2H2-type" evidence="10">
    <location>
        <begin position="266"/>
        <end position="293"/>
    </location>
</feature>
<evidence type="ECO:0000313" key="12">
    <source>
        <dbReference type="Proteomes" id="UP000316079"/>
    </source>
</evidence>
<dbReference type="PANTHER" id="PTHR24406">
    <property type="entry name" value="TRANSCRIPTIONAL REPRESSOR CTCFL-RELATED"/>
    <property type="match status" value="1"/>
</dbReference>
<dbReference type="Proteomes" id="UP000316079">
    <property type="component" value="Unassembled WGS sequence"/>
</dbReference>
<organism evidence="11 12">
    <name type="scientific">Danionella cerebrum</name>
    <dbReference type="NCBI Taxonomy" id="2873325"/>
    <lineage>
        <taxon>Eukaryota</taxon>
        <taxon>Metazoa</taxon>
        <taxon>Chordata</taxon>
        <taxon>Craniata</taxon>
        <taxon>Vertebrata</taxon>
        <taxon>Euteleostomi</taxon>
        <taxon>Actinopterygii</taxon>
        <taxon>Neopterygii</taxon>
        <taxon>Teleostei</taxon>
        <taxon>Ostariophysi</taxon>
        <taxon>Cypriniformes</taxon>
        <taxon>Danionidae</taxon>
        <taxon>Danioninae</taxon>
        <taxon>Danionella</taxon>
    </lineage>
</organism>
<dbReference type="FunFam" id="3.30.160.60:FF:000598">
    <property type="entry name" value="zinc finger protein 692 isoform X2"/>
    <property type="match status" value="1"/>
</dbReference>
<dbReference type="STRING" id="623744.A0A553RC59"/>
<dbReference type="PROSITE" id="PS00028">
    <property type="entry name" value="ZINC_FINGER_C2H2_1"/>
    <property type="match status" value="5"/>
</dbReference>
<dbReference type="GO" id="GO:0005634">
    <property type="term" value="C:nucleus"/>
    <property type="evidence" value="ECO:0007669"/>
    <property type="project" value="UniProtKB-SubCell"/>
</dbReference>
<sequence>MVHSHAQMCTLPPVPQSTNVKKTTDCDQSAQATGNRETEEEFGPFLSLKYTCEGGHHFLWTPINRDKDAASGKECDVTLSGTKGRCQRNVKKRVTLEHQEGKDSSADFSDLEHGQEEAAVLNLTIRGNQRSSEPVEAHVIDHSAGILQNSSHGLEKKDAQIGGKRKRKPMSKVILPCEFEGCGKVFSSRQYLNHHVKFQHVQQKTFTCSHPSCSKAFNFKKHLKEHEKLHSNQRDFICEFCARAFRTSSNLIIHRRIHTGEKPLQYGCEVCGFTCRQKASLNWHMRKHNTESTYQFPCEICGRRFEKRDNLTAHCSKSHT</sequence>
<evidence type="ECO:0000313" key="11">
    <source>
        <dbReference type="EMBL" id="TRY99774.1"/>
    </source>
</evidence>
<feature type="domain" description="C2H2-type" evidence="10">
    <location>
        <begin position="236"/>
        <end position="263"/>
    </location>
</feature>
<evidence type="ECO:0000256" key="8">
    <source>
        <dbReference type="PROSITE-ProRule" id="PRU00042"/>
    </source>
</evidence>
<comment type="similarity">
    <text evidence="2">Belongs to the krueppel C2H2-type zinc-finger protein family.</text>
</comment>
<dbReference type="PROSITE" id="PS50157">
    <property type="entry name" value="ZINC_FINGER_C2H2_2"/>
    <property type="match status" value="5"/>
</dbReference>
<evidence type="ECO:0000256" key="5">
    <source>
        <dbReference type="ARBA" id="ARBA00022771"/>
    </source>
</evidence>
<feature type="domain" description="C2H2-type" evidence="10">
    <location>
        <begin position="175"/>
        <end position="205"/>
    </location>
</feature>
<reference evidence="11 12" key="1">
    <citation type="journal article" date="2019" name="Sci. Data">
        <title>Hybrid genome assembly and annotation of Danionella translucida.</title>
        <authorList>
            <person name="Kadobianskyi M."/>
            <person name="Schulze L."/>
            <person name="Schuelke M."/>
            <person name="Judkewitz B."/>
        </authorList>
    </citation>
    <scope>NUCLEOTIDE SEQUENCE [LARGE SCALE GENOMIC DNA]</scope>
    <source>
        <strain evidence="11 12">Bolton</strain>
    </source>
</reference>
<evidence type="ECO:0000256" key="7">
    <source>
        <dbReference type="ARBA" id="ARBA00023242"/>
    </source>
</evidence>
<feature type="domain" description="C2H2-type" evidence="10">
    <location>
        <begin position="296"/>
        <end position="320"/>
    </location>
</feature>
<comment type="subcellular location">
    <subcellularLocation>
        <location evidence="1">Nucleus</location>
    </subcellularLocation>
</comment>
<dbReference type="FunFam" id="3.30.160.60:FF:000511">
    <property type="entry name" value="zinc finger protein 692 isoform X2"/>
    <property type="match status" value="1"/>
</dbReference>
<dbReference type="GO" id="GO:0080090">
    <property type="term" value="P:regulation of primary metabolic process"/>
    <property type="evidence" value="ECO:0007669"/>
    <property type="project" value="UniProtKB-ARBA"/>
</dbReference>
<feature type="region of interest" description="Disordered" evidence="9">
    <location>
        <begin position="1"/>
        <end position="40"/>
    </location>
</feature>
<proteinExistence type="inferred from homology"/>
<dbReference type="SUPFAM" id="SSF57667">
    <property type="entry name" value="beta-beta-alpha zinc fingers"/>
    <property type="match status" value="3"/>
</dbReference>
<dbReference type="InterPro" id="IPR036236">
    <property type="entry name" value="Znf_C2H2_sf"/>
</dbReference>
<evidence type="ECO:0000256" key="4">
    <source>
        <dbReference type="ARBA" id="ARBA00022737"/>
    </source>
</evidence>
<dbReference type="FunFam" id="3.30.160.60:FF:000183">
    <property type="entry name" value="E3 ubiquitin-protein ligase ZFP91"/>
    <property type="match status" value="1"/>
</dbReference>
<dbReference type="AlphaFoldDB" id="A0A553RC59"/>
<gene>
    <name evidence="11" type="ORF">DNTS_029696</name>
</gene>
<evidence type="ECO:0000256" key="9">
    <source>
        <dbReference type="SAM" id="MobiDB-lite"/>
    </source>
</evidence>
<evidence type="ECO:0000256" key="2">
    <source>
        <dbReference type="ARBA" id="ARBA00006991"/>
    </source>
</evidence>